<proteinExistence type="predicted"/>
<evidence type="ECO:0000313" key="1">
    <source>
        <dbReference type="EMBL" id="KAF4708179.1"/>
    </source>
</evidence>
<accession>A0A7J6QHX7</accession>
<dbReference type="Pfam" id="PF03917">
    <property type="entry name" value="GSH_synth_ATP"/>
    <property type="match status" value="1"/>
</dbReference>
<dbReference type="Proteomes" id="UP000574390">
    <property type="component" value="Unassembled WGS sequence"/>
</dbReference>
<dbReference type="GO" id="GO:0005524">
    <property type="term" value="F:ATP binding"/>
    <property type="evidence" value="ECO:0007669"/>
    <property type="project" value="InterPro"/>
</dbReference>
<dbReference type="GO" id="GO:0004363">
    <property type="term" value="F:glutathione synthase activity"/>
    <property type="evidence" value="ECO:0007669"/>
    <property type="project" value="InterPro"/>
</dbReference>
<organism evidence="1 2">
    <name type="scientific">Perkinsus olseni</name>
    <name type="common">Perkinsus atlanticus</name>
    <dbReference type="NCBI Taxonomy" id="32597"/>
    <lineage>
        <taxon>Eukaryota</taxon>
        <taxon>Sar</taxon>
        <taxon>Alveolata</taxon>
        <taxon>Perkinsozoa</taxon>
        <taxon>Perkinsea</taxon>
        <taxon>Perkinsida</taxon>
        <taxon>Perkinsidae</taxon>
        <taxon>Perkinsus</taxon>
    </lineage>
</organism>
<name>A0A7J6QHX7_PEROL</name>
<dbReference type="GO" id="GO:0005829">
    <property type="term" value="C:cytosol"/>
    <property type="evidence" value="ECO:0007669"/>
    <property type="project" value="TreeGrafter"/>
</dbReference>
<evidence type="ECO:0000313" key="2">
    <source>
        <dbReference type="Proteomes" id="UP000574390"/>
    </source>
</evidence>
<feature type="non-terminal residue" evidence="1">
    <location>
        <position position="1"/>
    </location>
</feature>
<dbReference type="InterPro" id="IPR005615">
    <property type="entry name" value="Glutathione_synthase"/>
</dbReference>
<dbReference type="AlphaFoldDB" id="A0A7J6QHX7"/>
<dbReference type="SUPFAM" id="SSF56059">
    <property type="entry name" value="Glutathione synthetase ATP-binding domain-like"/>
    <property type="match status" value="1"/>
</dbReference>
<dbReference type="PANTHER" id="PTHR11130">
    <property type="entry name" value="GLUTATHIONE SYNTHETASE"/>
    <property type="match status" value="1"/>
</dbReference>
<dbReference type="Gene3D" id="3.30.470.20">
    <property type="entry name" value="ATP-grasp fold, B domain"/>
    <property type="match status" value="1"/>
</dbReference>
<dbReference type="EMBL" id="JABANM010029328">
    <property type="protein sequence ID" value="KAF4708179.1"/>
    <property type="molecule type" value="Genomic_DNA"/>
</dbReference>
<comment type="caution">
    <text evidence="1">The sequence shown here is derived from an EMBL/GenBank/DDBJ whole genome shotgun (WGS) entry which is preliminary data.</text>
</comment>
<protein>
    <submittedName>
        <fullName evidence="1">Uncharacterized protein</fullName>
    </submittedName>
</protein>
<dbReference type="GO" id="GO:0043295">
    <property type="term" value="F:glutathione binding"/>
    <property type="evidence" value="ECO:0007669"/>
    <property type="project" value="TreeGrafter"/>
</dbReference>
<dbReference type="PANTHER" id="PTHR11130:SF0">
    <property type="entry name" value="GLUTATHIONE SYNTHETASE"/>
    <property type="match status" value="1"/>
</dbReference>
<sequence length="96" mass="10339">FVLMERMLPAPLPCLAIDTPASREASRVVPKIISEGVSELGIYSALVMKGNHTVMDKPCGHMLRTKDVSVMEGGVHAGYAVMDTALLTEDDITDSH</sequence>
<reference evidence="1 2" key="1">
    <citation type="submission" date="2020-04" db="EMBL/GenBank/DDBJ databases">
        <title>Perkinsus olseni comparative genomics.</title>
        <authorList>
            <person name="Bogema D.R."/>
        </authorList>
    </citation>
    <scope>NUCLEOTIDE SEQUENCE [LARGE SCALE GENOMIC DNA]</scope>
    <source>
        <strain evidence="1">ATCC PRA-205</strain>
    </source>
</reference>
<gene>
    <name evidence="1" type="ORF">FOZ62_012802</name>
</gene>